<evidence type="ECO:0000256" key="1">
    <source>
        <dbReference type="PROSITE-ProRule" id="PRU00244"/>
    </source>
</evidence>
<dbReference type="RefSeq" id="WP_209887033.1">
    <property type="nucleotide sequence ID" value="NZ_JAGGMR010000001.1"/>
</dbReference>
<comment type="caution">
    <text evidence="3">The sequence shown here is derived from an EMBL/GenBank/DDBJ whole genome shotgun (WGS) entry which is preliminary data.</text>
</comment>
<feature type="transmembrane region" description="Helical" evidence="1">
    <location>
        <begin position="83"/>
        <end position="102"/>
    </location>
</feature>
<dbReference type="EMBL" id="JAGGMR010000001">
    <property type="protein sequence ID" value="MBP2189003.1"/>
    <property type="molecule type" value="Genomic_DNA"/>
</dbReference>
<evidence type="ECO:0000313" key="4">
    <source>
        <dbReference type="Proteomes" id="UP001519325"/>
    </source>
</evidence>
<accession>A0ABS4QBD4</accession>
<feature type="transmembrane region" description="Helical" evidence="1">
    <location>
        <begin position="114"/>
        <end position="135"/>
    </location>
</feature>
<evidence type="ECO:0000259" key="2">
    <source>
        <dbReference type="PROSITE" id="PS50924"/>
    </source>
</evidence>
<feature type="transmembrane region" description="Helical" evidence="1">
    <location>
        <begin position="218"/>
        <end position="239"/>
    </location>
</feature>
<dbReference type="PROSITE" id="PS50924">
    <property type="entry name" value="MHYT"/>
    <property type="match status" value="1"/>
</dbReference>
<name>A0ABS4QBD4_9NOCA</name>
<keyword evidence="1" id="KW-1133">Transmembrane helix</keyword>
<feature type="transmembrane region" description="Helical" evidence="1">
    <location>
        <begin position="179"/>
        <end position="198"/>
    </location>
</feature>
<organism evidence="3 4">
    <name type="scientific">Nocardia goodfellowii</name>
    <dbReference type="NCBI Taxonomy" id="882446"/>
    <lineage>
        <taxon>Bacteria</taxon>
        <taxon>Bacillati</taxon>
        <taxon>Actinomycetota</taxon>
        <taxon>Actinomycetes</taxon>
        <taxon>Mycobacteriales</taxon>
        <taxon>Nocardiaceae</taxon>
        <taxon>Nocardia</taxon>
    </lineage>
</organism>
<keyword evidence="1" id="KW-0812">Transmembrane</keyword>
<keyword evidence="4" id="KW-1185">Reference proteome</keyword>
<dbReference type="Proteomes" id="UP001519325">
    <property type="component" value="Unassembled WGS sequence"/>
</dbReference>
<gene>
    <name evidence="3" type="ORF">BJ987_001904</name>
</gene>
<keyword evidence="1" id="KW-0472">Membrane</keyword>
<protein>
    <submittedName>
        <fullName evidence="3">NO-binding membrane sensor protein with MHYT domain</fullName>
    </submittedName>
</protein>
<evidence type="ECO:0000313" key="3">
    <source>
        <dbReference type="EMBL" id="MBP2189003.1"/>
    </source>
</evidence>
<feature type="transmembrane region" description="Helical" evidence="1">
    <location>
        <begin position="12"/>
        <end position="32"/>
    </location>
</feature>
<sequence>MSEISYFAMGSWMLGLAFGVSALGTLIGLICIRHAGTPDISARAGLAWLTVGATSIGGIGFWLASLVLLLGFSVSDSPVRYEVGPIVAALAPATLGCLLGLVLAGNRSQLTRSLAGGAIAALGLVTTVMLGVHAVRVRGAVTVETLPLYFVGVVAVLGFTGALWLTLTYRESVRARVGAALLAGATVMAAQLLALSAIEVDIVPGVPVPNGIDLFDFAYPAFVVGLLTLAIPIAAVLLAPLRRPFESTLVDEHPAAQPG</sequence>
<feature type="transmembrane region" description="Helical" evidence="1">
    <location>
        <begin position="44"/>
        <end position="71"/>
    </location>
</feature>
<reference evidence="3 4" key="1">
    <citation type="submission" date="2021-03" db="EMBL/GenBank/DDBJ databases">
        <title>Sequencing the genomes of 1000 actinobacteria strains.</title>
        <authorList>
            <person name="Klenk H.-P."/>
        </authorList>
    </citation>
    <scope>NUCLEOTIDE SEQUENCE [LARGE SCALE GENOMIC DNA]</scope>
    <source>
        <strain evidence="3 4">DSM 45516</strain>
    </source>
</reference>
<dbReference type="InterPro" id="IPR005330">
    <property type="entry name" value="MHYT_dom"/>
</dbReference>
<feature type="domain" description="MHYT" evidence="2">
    <location>
        <begin position="9"/>
        <end position="201"/>
    </location>
</feature>
<proteinExistence type="predicted"/>
<feature type="transmembrane region" description="Helical" evidence="1">
    <location>
        <begin position="147"/>
        <end position="167"/>
    </location>
</feature>